<accession>A0ACB6Z241</accession>
<gene>
    <name evidence="1" type="ORF">BDM02DRAFT_1411306</name>
</gene>
<proteinExistence type="predicted"/>
<name>A0ACB6Z241_THEGA</name>
<reference evidence="1" key="1">
    <citation type="submission" date="2019-10" db="EMBL/GenBank/DDBJ databases">
        <authorList>
            <consortium name="DOE Joint Genome Institute"/>
            <person name="Kuo A."/>
            <person name="Miyauchi S."/>
            <person name="Kiss E."/>
            <person name="Drula E."/>
            <person name="Kohler A."/>
            <person name="Sanchez-Garcia M."/>
            <person name="Andreopoulos B."/>
            <person name="Barry K.W."/>
            <person name="Bonito G."/>
            <person name="Buee M."/>
            <person name="Carver A."/>
            <person name="Chen C."/>
            <person name="Cichocki N."/>
            <person name="Clum A."/>
            <person name="Culley D."/>
            <person name="Crous P.W."/>
            <person name="Fauchery L."/>
            <person name="Girlanda M."/>
            <person name="Hayes R."/>
            <person name="Keri Z."/>
            <person name="Labutti K."/>
            <person name="Lipzen A."/>
            <person name="Lombard V."/>
            <person name="Magnuson J."/>
            <person name="Maillard F."/>
            <person name="Morin E."/>
            <person name="Murat C."/>
            <person name="Nolan M."/>
            <person name="Ohm R."/>
            <person name="Pangilinan J."/>
            <person name="Pereira M."/>
            <person name="Perotto S."/>
            <person name="Peter M."/>
            <person name="Riley R."/>
            <person name="Sitrit Y."/>
            <person name="Stielow B."/>
            <person name="Szollosi G."/>
            <person name="Zifcakova L."/>
            <person name="Stursova M."/>
            <person name="Spatafora J.W."/>
            <person name="Tedersoo L."/>
            <person name="Vaario L.-M."/>
            <person name="Yamada A."/>
            <person name="Yan M."/>
            <person name="Wang P."/>
            <person name="Xu J."/>
            <person name="Bruns T."/>
            <person name="Baldrian P."/>
            <person name="Vilgalys R."/>
            <person name="Henrissat B."/>
            <person name="Grigoriev I.V."/>
            <person name="Hibbett D."/>
            <person name="Nagy L.G."/>
            <person name="Martin F.M."/>
        </authorList>
    </citation>
    <scope>NUCLEOTIDE SEQUENCE</scope>
    <source>
        <strain evidence="1">P2</strain>
    </source>
</reference>
<dbReference type="EMBL" id="MU118205">
    <property type="protein sequence ID" value="KAF9643592.1"/>
    <property type="molecule type" value="Genomic_DNA"/>
</dbReference>
<comment type="caution">
    <text evidence="1">The sequence shown here is derived from an EMBL/GenBank/DDBJ whole genome shotgun (WGS) entry which is preliminary data.</text>
</comment>
<sequence>MSEMTVNPVIESSLWAYKATDVVKLNDSSLKAAAKHIHTRMLAEGYNPRTWRTQPLHMLPPEAEEFSWDDPRTTASLDWIFLISSLNFNFWSEKCGSERYGVQLRESWTSGDKDGEKVQVFTGYCSLVAAINRALEEDISFIDPEFYSTCPDETVAHIFRPAPRSKEPIPLLKERIAIMRENGRILVENYGGSFANFIQDLQEEKPKLTALDVVMKVTEVFPSFRDITTYEGREVYFLKRAQILVAETWAAFFPAPSTSNQIPHRIFPGGGIHQLTMFADYRVPQILHHLGVLTYPPPLLTLLESGHYFEHGSKEEVSIRAASVVAVERVRDEILALRHQDKETAGAATSGGGSGADVPISSVLIDFYLWDAAKRIEDDGEIVVPAHRIRSIWY</sequence>
<evidence type="ECO:0000313" key="1">
    <source>
        <dbReference type="EMBL" id="KAF9643592.1"/>
    </source>
</evidence>
<keyword evidence="2" id="KW-1185">Reference proteome</keyword>
<reference evidence="1" key="2">
    <citation type="journal article" date="2020" name="Nat. Commun.">
        <title>Large-scale genome sequencing of mycorrhizal fungi provides insights into the early evolution of symbiotic traits.</title>
        <authorList>
            <person name="Miyauchi S."/>
            <person name="Kiss E."/>
            <person name="Kuo A."/>
            <person name="Drula E."/>
            <person name="Kohler A."/>
            <person name="Sanchez-Garcia M."/>
            <person name="Morin E."/>
            <person name="Andreopoulos B."/>
            <person name="Barry K.W."/>
            <person name="Bonito G."/>
            <person name="Buee M."/>
            <person name="Carver A."/>
            <person name="Chen C."/>
            <person name="Cichocki N."/>
            <person name="Clum A."/>
            <person name="Culley D."/>
            <person name="Crous P.W."/>
            <person name="Fauchery L."/>
            <person name="Girlanda M."/>
            <person name="Hayes R.D."/>
            <person name="Keri Z."/>
            <person name="LaButti K."/>
            <person name="Lipzen A."/>
            <person name="Lombard V."/>
            <person name="Magnuson J."/>
            <person name="Maillard F."/>
            <person name="Murat C."/>
            <person name="Nolan M."/>
            <person name="Ohm R.A."/>
            <person name="Pangilinan J."/>
            <person name="Pereira M.F."/>
            <person name="Perotto S."/>
            <person name="Peter M."/>
            <person name="Pfister S."/>
            <person name="Riley R."/>
            <person name="Sitrit Y."/>
            <person name="Stielow J.B."/>
            <person name="Szollosi G."/>
            <person name="Zifcakova L."/>
            <person name="Stursova M."/>
            <person name="Spatafora J.W."/>
            <person name="Tedersoo L."/>
            <person name="Vaario L.M."/>
            <person name="Yamada A."/>
            <person name="Yan M."/>
            <person name="Wang P."/>
            <person name="Xu J."/>
            <person name="Bruns T."/>
            <person name="Baldrian P."/>
            <person name="Vilgalys R."/>
            <person name="Dunand C."/>
            <person name="Henrissat B."/>
            <person name="Grigoriev I.V."/>
            <person name="Hibbett D."/>
            <person name="Nagy L.G."/>
            <person name="Martin F.M."/>
        </authorList>
    </citation>
    <scope>NUCLEOTIDE SEQUENCE</scope>
    <source>
        <strain evidence="1">P2</strain>
    </source>
</reference>
<protein>
    <submittedName>
        <fullName evidence="1">Uncharacterized protein</fullName>
    </submittedName>
</protein>
<evidence type="ECO:0000313" key="2">
    <source>
        <dbReference type="Proteomes" id="UP000886501"/>
    </source>
</evidence>
<organism evidence="1 2">
    <name type="scientific">Thelephora ganbajun</name>
    <name type="common">Ganba fungus</name>
    <dbReference type="NCBI Taxonomy" id="370292"/>
    <lineage>
        <taxon>Eukaryota</taxon>
        <taxon>Fungi</taxon>
        <taxon>Dikarya</taxon>
        <taxon>Basidiomycota</taxon>
        <taxon>Agaricomycotina</taxon>
        <taxon>Agaricomycetes</taxon>
        <taxon>Thelephorales</taxon>
        <taxon>Thelephoraceae</taxon>
        <taxon>Thelephora</taxon>
    </lineage>
</organism>
<dbReference type="Proteomes" id="UP000886501">
    <property type="component" value="Unassembled WGS sequence"/>
</dbReference>